<dbReference type="SFLD" id="SFLDS00019">
    <property type="entry name" value="Glutathione_Transferase_(cytos"/>
    <property type="match status" value="1"/>
</dbReference>
<dbReference type="SFLD" id="SFLDG01150">
    <property type="entry name" value="Main.1:_Beta-like"/>
    <property type="match status" value="1"/>
</dbReference>
<dbReference type="PANTHER" id="PTHR44051:SF9">
    <property type="entry name" value="GLUTATHIONE S-TRANSFERASE 1"/>
    <property type="match status" value="1"/>
</dbReference>
<dbReference type="PROSITE" id="PS50405">
    <property type="entry name" value="GST_CTER"/>
    <property type="match status" value="1"/>
</dbReference>
<dbReference type="InterPro" id="IPR036249">
    <property type="entry name" value="Thioredoxin-like_sf"/>
</dbReference>
<dbReference type="GO" id="GO:0004602">
    <property type="term" value="F:glutathione peroxidase activity"/>
    <property type="evidence" value="ECO:0007669"/>
    <property type="project" value="UniProtKB-ARBA"/>
</dbReference>
<dbReference type="SUPFAM" id="SSF52833">
    <property type="entry name" value="Thioredoxin-like"/>
    <property type="match status" value="1"/>
</dbReference>
<dbReference type="EC" id="2.5.1.18" evidence="2"/>
<dbReference type="SFLD" id="SFLDG00358">
    <property type="entry name" value="Main_(cytGST)"/>
    <property type="match status" value="1"/>
</dbReference>
<dbReference type="VEuPathDB" id="FungiDB:ATEG_05093"/>
<evidence type="ECO:0000313" key="6">
    <source>
        <dbReference type="Proteomes" id="UP000452235"/>
    </source>
</evidence>
<sequence length="254" mass="28775">MANQGAKITLYWLEKSRSQRICWLLEELGLEYSLKTFKRHPETMMAPPELKKIHPLGKSPVLTIETPNTAKPLVLAESAAIVEYLCDHFGGDKLVPRRYPDGQEGQIGAETEEWMRYRYFMHYAEGTLMPFLVMQLVMDSVKNAPVPFFIKPIPRLVASKVESAFLHRNVFANFDFLEERLQSAPDGGPFICGSQLTAADIMMSFPVIAAAMRIPLGDKYPRLAAYVQTLEKQEGYRRAVAKVEEIEGKFEASL</sequence>
<dbReference type="Pfam" id="PF13410">
    <property type="entry name" value="GST_C_2"/>
    <property type="match status" value="1"/>
</dbReference>
<evidence type="ECO:0000256" key="3">
    <source>
        <dbReference type="ARBA" id="ARBA00022679"/>
    </source>
</evidence>
<dbReference type="InterPro" id="IPR010987">
    <property type="entry name" value="Glutathione-S-Trfase_C-like"/>
</dbReference>
<keyword evidence="6" id="KW-1185">Reference proteome</keyword>
<organism evidence="5 6">
    <name type="scientific">Aspergillus terreus</name>
    <dbReference type="NCBI Taxonomy" id="33178"/>
    <lineage>
        <taxon>Eukaryota</taxon>
        <taxon>Fungi</taxon>
        <taxon>Dikarya</taxon>
        <taxon>Ascomycota</taxon>
        <taxon>Pezizomycotina</taxon>
        <taxon>Eurotiomycetes</taxon>
        <taxon>Eurotiomycetidae</taxon>
        <taxon>Eurotiales</taxon>
        <taxon>Aspergillaceae</taxon>
        <taxon>Aspergillus</taxon>
        <taxon>Aspergillus subgen. Circumdati</taxon>
    </lineage>
</organism>
<evidence type="ECO:0000256" key="2">
    <source>
        <dbReference type="ARBA" id="ARBA00012452"/>
    </source>
</evidence>
<dbReference type="Proteomes" id="UP000452235">
    <property type="component" value="Unassembled WGS sequence"/>
</dbReference>
<dbReference type="Gene3D" id="3.40.30.10">
    <property type="entry name" value="Glutaredoxin"/>
    <property type="match status" value="1"/>
</dbReference>
<dbReference type="InterPro" id="IPR004045">
    <property type="entry name" value="Glutathione_S-Trfase_N"/>
</dbReference>
<dbReference type="AlphaFoldDB" id="A0A5M3Z4A5"/>
<evidence type="ECO:0000256" key="1">
    <source>
        <dbReference type="ARBA" id="ARBA00007409"/>
    </source>
</evidence>
<dbReference type="EMBL" id="BLJY01000005">
    <property type="protein sequence ID" value="GFF15970.1"/>
    <property type="molecule type" value="Genomic_DNA"/>
</dbReference>
<name>A0A5M3Z4A5_ASPTE</name>
<dbReference type="FunFam" id="3.40.30.10:FF:000156">
    <property type="entry name" value="Glutathione S-transferase 1"/>
    <property type="match status" value="1"/>
</dbReference>
<dbReference type="CDD" id="cd03046">
    <property type="entry name" value="GST_N_GTT1_like"/>
    <property type="match status" value="1"/>
</dbReference>
<dbReference type="Gene3D" id="1.20.1050.10">
    <property type="match status" value="1"/>
</dbReference>
<evidence type="ECO:0000256" key="4">
    <source>
        <dbReference type="ARBA" id="ARBA00047960"/>
    </source>
</evidence>
<dbReference type="PANTHER" id="PTHR44051">
    <property type="entry name" value="GLUTATHIONE S-TRANSFERASE-RELATED"/>
    <property type="match status" value="1"/>
</dbReference>
<comment type="similarity">
    <text evidence="1">Belongs to the GST superfamily.</text>
</comment>
<accession>A0A5M3Z4A5</accession>
<reference evidence="5 6" key="1">
    <citation type="submission" date="2020-01" db="EMBL/GenBank/DDBJ databases">
        <title>Aspergillus terreus IFO 6365 whole genome shotgun sequence.</title>
        <authorList>
            <person name="Kanamasa S."/>
            <person name="Takahashi H."/>
        </authorList>
    </citation>
    <scope>NUCLEOTIDE SEQUENCE [LARGE SCALE GENOMIC DNA]</scope>
    <source>
        <strain evidence="5 6">IFO 6365</strain>
    </source>
</reference>
<evidence type="ECO:0000313" key="5">
    <source>
        <dbReference type="EMBL" id="GFF15970.1"/>
    </source>
</evidence>
<comment type="catalytic activity">
    <reaction evidence="4">
        <text>RX + glutathione = an S-substituted glutathione + a halide anion + H(+)</text>
        <dbReference type="Rhea" id="RHEA:16437"/>
        <dbReference type="ChEBI" id="CHEBI:15378"/>
        <dbReference type="ChEBI" id="CHEBI:16042"/>
        <dbReference type="ChEBI" id="CHEBI:17792"/>
        <dbReference type="ChEBI" id="CHEBI:57925"/>
        <dbReference type="ChEBI" id="CHEBI:90779"/>
        <dbReference type="EC" id="2.5.1.18"/>
    </reaction>
</comment>
<comment type="caution">
    <text evidence="5">The sequence shown here is derived from an EMBL/GenBank/DDBJ whole genome shotgun (WGS) entry which is preliminary data.</text>
</comment>
<dbReference type="InterPro" id="IPR036282">
    <property type="entry name" value="Glutathione-S-Trfase_C_sf"/>
</dbReference>
<keyword evidence="3 5" id="KW-0808">Transferase</keyword>
<dbReference type="OrthoDB" id="2098326at2759"/>
<dbReference type="InterPro" id="IPR040079">
    <property type="entry name" value="Glutathione_S-Trfase"/>
</dbReference>
<dbReference type="GO" id="GO:0004364">
    <property type="term" value="F:glutathione transferase activity"/>
    <property type="evidence" value="ECO:0007669"/>
    <property type="project" value="UniProtKB-EC"/>
</dbReference>
<dbReference type="CDD" id="cd03189">
    <property type="entry name" value="GST_C_GTT1_like"/>
    <property type="match status" value="1"/>
</dbReference>
<gene>
    <name evidence="5" type="ORF">ATEIFO6365_0005016000</name>
</gene>
<dbReference type="Pfam" id="PF13409">
    <property type="entry name" value="GST_N_2"/>
    <property type="match status" value="1"/>
</dbReference>
<protein>
    <recommendedName>
        <fullName evidence="2">glutathione transferase</fullName>
        <ecNumber evidence="2">2.5.1.18</ecNumber>
    </recommendedName>
</protein>
<dbReference type="SUPFAM" id="SSF47616">
    <property type="entry name" value="GST C-terminal domain-like"/>
    <property type="match status" value="1"/>
</dbReference>
<dbReference type="GO" id="GO:0005737">
    <property type="term" value="C:cytoplasm"/>
    <property type="evidence" value="ECO:0007669"/>
    <property type="project" value="UniProtKB-ARBA"/>
</dbReference>
<dbReference type="PROSITE" id="PS50404">
    <property type="entry name" value="GST_NTER"/>
    <property type="match status" value="1"/>
</dbReference>
<proteinExistence type="inferred from homology"/>